<organism evidence="1 2">
    <name type="scientific">Campylobacter hyointestinalis subsp. hyointestinalis</name>
    <dbReference type="NCBI Taxonomy" id="91352"/>
    <lineage>
        <taxon>Bacteria</taxon>
        <taxon>Pseudomonadati</taxon>
        <taxon>Campylobacterota</taxon>
        <taxon>Epsilonproteobacteria</taxon>
        <taxon>Campylobacterales</taxon>
        <taxon>Campylobacteraceae</taxon>
        <taxon>Campylobacter</taxon>
    </lineage>
</organism>
<name>A0A855N673_CAMHY</name>
<dbReference type="Proteomes" id="UP000239685">
    <property type="component" value="Unassembled WGS sequence"/>
</dbReference>
<dbReference type="EMBL" id="NIQP01000004">
    <property type="protein sequence ID" value="PPB71699.1"/>
    <property type="molecule type" value="Genomic_DNA"/>
</dbReference>
<protein>
    <submittedName>
        <fullName evidence="1">Uncharacterized protein</fullName>
    </submittedName>
</protein>
<accession>A0A855N673</accession>
<reference evidence="1 2" key="1">
    <citation type="submission" date="2017-06" db="EMBL/GenBank/DDBJ databases">
        <title>Updating the genomic taxonomy and epidemiology of Campylobacter hyointestinalis; discovery in New Zealand farmed ruminants.</title>
        <authorList>
            <person name="Wilkinson D.A."/>
            <person name="Fayaz A."/>
            <person name="Biggs P.J."/>
            <person name="Midwinter A.C."/>
        </authorList>
    </citation>
    <scope>NUCLEOTIDE SEQUENCE [LARGE SCALE GENOMIC DNA]</scope>
    <source>
        <strain evidence="1 2">S1614a</strain>
    </source>
</reference>
<proteinExistence type="predicted"/>
<dbReference type="RefSeq" id="WP_104064213.1">
    <property type="nucleotide sequence ID" value="NZ_NIQH01000003.1"/>
</dbReference>
<gene>
    <name evidence="1" type="ORF">CDQ78_04805</name>
</gene>
<evidence type="ECO:0000313" key="1">
    <source>
        <dbReference type="EMBL" id="PPB71699.1"/>
    </source>
</evidence>
<sequence>MKFNLGEILWKETEKNVILACLVATNFASTSIVAGEIIVYDPVGGTTTLGIAPKSIMSTGGGFIPNIIAPRSSISNNIVTVISTGSETVNNIIGGFSDDKNVERNTVNILGNPKFRANIILYGGNKGSGTGDTFTGNTINIASKGLFVSNIANFEFINFYLPKNIAPNDTVFTLTNRPNFSVSKLGVALANDNTSLNVRDRINLVKSNAGVITHNDISNHINDPKNILKLSTTSTTFSNIYSFDILSDTTSIYTVVKNKENNPQQKSIIEAGASMTGMLNIASDSIDSVLAKGYVGFSTYE</sequence>
<evidence type="ECO:0000313" key="2">
    <source>
        <dbReference type="Proteomes" id="UP000239685"/>
    </source>
</evidence>
<dbReference type="AlphaFoldDB" id="A0A855N673"/>
<comment type="caution">
    <text evidence="1">The sequence shown here is derived from an EMBL/GenBank/DDBJ whole genome shotgun (WGS) entry which is preliminary data.</text>
</comment>